<evidence type="ECO:0000256" key="7">
    <source>
        <dbReference type="RuleBase" id="RU363107"/>
    </source>
</evidence>
<proteinExistence type="inferred from homology"/>
<dbReference type="EMBL" id="CM018047">
    <property type="protein sequence ID" value="KAA8523485.1"/>
    <property type="molecule type" value="Genomic_DNA"/>
</dbReference>
<sequence>MQSPTTTPPAAAAATTYTTIPISGADVISRSVQNISNSISRHRPWPEFIAAGVFDRPESLSAAGIRLRRNAKYFSINYAILISTIAAASLLGTPIALIVFASIFALWLILYFFREDPMIVWGHHVSDRLVMVGLVLVTAVAVCFTGTVNNLLIGIAVGLLILAVHGVLRNPEGLFLDEDDAFSNGTLF</sequence>
<feature type="transmembrane region" description="Helical" evidence="7">
    <location>
        <begin position="76"/>
        <end position="109"/>
    </location>
</feature>
<keyword evidence="6 7" id="KW-0472">Membrane</keyword>
<keyword evidence="5 7" id="KW-1133">Transmembrane helix</keyword>
<evidence type="ECO:0000256" key="5">
    <source>
        <dbReference type="ARBA" id="ARBA00022989"/>
    </source>
</evidence>
<evidence type="ECO:0000256" key="6">
    <source>
        <dbReference type="ARBA" id="ARBA00023136"/>
    </source>
</evidence>
<feature type="transmembrane region" description="Helical" evidence="7">
    <location>
        <begin position="129"/>
        <end position="162"/>
    </location>
</feature>
<comment type="function">
    <text evidence="1 7">May be involved in both secretory and endocytic intracellular trafficking in the endosomal/prevacuolar compartments.</text>
</comment>
<comment type="similarity">
    <text evidence="3 7">Belongs to the PRA1 family.</text>
</comment>
<gene>
    <name evidence="8" type="ORF">F0562_009908</name>
</gene>
<accession>A0A5J4ZXE8</accession>
<dbReference type="GO" id="GO:0005783">
    <property type="term" value="C:endoplasmic reticulum"/>
    <property type="evidence" value="ECO:0007669"/>
    <property type="project" value="UniProtKB-ARBA"/>
</dbReference>
<dbReference type="InterPro" id="IPR004895">
    <property type="entry name" value="Prenylated_rab_accept_PRA1"/>
</dbReference>
<dbReference type="PANTHER" id="PTHR19317">
    <property type="entry name" value="PRENYLATED RAB ACCEPTOR 1-RELATED"/>
    <property type="match status" value="1"/>
</dbReference>
<dbReference type="GO" id="GO:0016020">
    <property type="term" value="C:membrane"/>
    <property type="evidence" value="ECO:0007669"/>
    <property type="project" value="UniProtKB-SubCell"/>
</dbReference>
<evidence type="ECO:0000256" key="1">
    <source>
        <dbReference type="ARBA" id="ARBA00002501"/>
    </source>
</evidence>
<keyword evidence="7" id="KW-0813">Transport</keyword>
<organism evidence="8 9">
    <name type="scientific">Nyssa sinensis</name>
    <dbReference type="NCBI Taxonomy" id="561372"/>
    <lineage>
        <taxon>Eukaryota</taxon>
        <taxon>Viridiplantae</taxon>
        <taxon>Streptophyta</taxon>
        <taxon>Embryophyta</taxon>
        <taxon>Tracheophyta</taxon>
        <taxon>Spermatophyta</taxon>
        <taxon>Magnoliopsida</taxon>
        <taxon>eudicotyledons</taxon>
        <taxon>Gunneridae</taxon>
        <taxon>Pentapetalae</taxon>
        <taxon>asterids</taxon>
        <taxon>Cornales</taxon>
        <taxon>Nyssaceae</taxon>
        <taxon>Nyssa</taxon>
    </lineage>
</organism>
<reference evidence="8 9" key="1">
    <citation type="submission" date="2019-09" db="EMBL/GenBank/DDBJ databases">
        <title>A chromosome-level genome assembly of the Chinese tupelo Nyssa sinensis.</title>
        <authorList>
            <person name="Yang X."/>
            <person name="Kang M."/>
            <person name="Yang Y."/>
            <person name="Xiong H."/>
            <person name="Wang M."/>
            <person name="Zhang Z."/>
            <person name="Wang Z."/>
            <person name="Wu H."/>
            <person name="Ma T."/>
            <person name="Liu J."/>
            <person name="Xi Z."/>
        </authorList>
    </citation>
    <scope>NUCLEOTIDE SEQUENCE [LARGE SCALE GENOMIC DNA]</scope>
    <source>
        <strain evidence="8">J267</strain>
        <tissue evidence="8">Leaf</tissue>
    </source>
</reference>
<dbReference type="AlphaFoldDB" id="A0A5J4ZXE8"/>
<evidence type="ECO:0000256" key="3">
    <source>
        <dbReference type="ARBA" id="ARBA00006483"/>
    </source>
</evidence>
<keyword evidence="9" id="KW-1185">Reference proteome</keyword>
<dbReference type="GO" id="GO:0016192">
    <property type="term" value="P:vesicle-mediated transport"/>
    <property type="evidence" value="ECO:0007669"/>
    <property type="project" value="UniProtKB-ARBA"/>
</dbReference>
<dbReference type="Pfam" id="PF03208">
    <property type="entry name" value="PRA1"/>
    <property type="match status" value="1"/>
</dbReference>
<evidence type="ECO:0000313" key="9">
    <source>
        <dbReference type="Proteomes" id="UP000325577"/>
    </source>
</evidence>
<comment type="subcellular location">
    <subcellularLocation>
        <location evidence="2 7">Membrane</location>
        <topology evidence="2 7">Multi-pass membrane protein</topology>
    </subcellularLocation>
</comment>
<evidence type="ECO:0000313" key="8">
    <source>
        <dbReference type="EMBL" id="KAA8523485.1"/>
    </source>
</evidence>
<dbReference type="OrthoDB" id="63113at2759"/>
<keyword evidence="4 7" id="KW-0812">Transmembrane</keyword>
<dbReference type="PANTHER" id="PTHR19317:SF53">
    <property type="entry name" value="PRA1 FAMILY PROTEIN G1"/>
    <property type="match status" value="1"/>
</dbReference>
<dbReference type="Proteomes" id="UP000325577">
    <property type="component" value="Linkage Group LG4"/>
</dbReference>
<evidence type="ECO:0000256" key="4">
    <source>
        <dbReference type="ARBA" id="ARBA00022692"/>
    </source>
</evidence>
<name>A0A5J4ZXE8_9ASTE</name>
<dbReference type="GO" id="GO:0005794">
    <property type="term" value="C:Golgi apparatus"/>
    <property type="evidence" value="ECO:0007669"/>
    <property type="project" value="TreeGrafter"/>
</dbReference>
<protein>
    <recommendedName>
        <fullName evidence="7">PRA1 family protein</fullName>
    </recommendedName>
</protein>
<evidence type="ECO:0000256" key="2">
    <source>
        <dbReference type="ARBA" id="ARBA00004141"/>
    </source>
</evidence>